<evidence type="ECO:0000313" key="2">
    <source>
        <dbReference type="EMBL" id="GFR49063.1"/>
    </source>
</evidence>
<reference evidence="2 3" key="1">
    <citation type="journal article" date="2021" name="Sci. Rep.">
        <title>Genome sequencing of the multicellular alga Astrephomene provides insights into convergent evolution of germ-soma differentiation.</title>
        <authorList>
            <person name="Yamashita S."/>
            <person name="Yamamoto K."/>
            <person name="Matsuzaki R."/>
            <person name="Suzuki S."/>
            <person name="Yamaguchi H."/>
            <person name="Hirooka S."/>
            <person name="Minakuchi Y."/>
            <person name="Miyagishima S."/>
            <person name="Kawachi M."/>
            <person name="Toyoda A."/>
            <person name="Nozaki H."/>
        </authorList>
    </citation>
    <scope>NUCLEOTIDE SEQUENCE [LARGE SCALE GENOMIC DNA]</scope>
    <source>
        <strain evidence="2 3">NIES-4017</strain>
    </source>
</reference>
<feature type="non-terminal residue" evidence="2">
    <location>
        <position position="160"/>
    </location>
</feature>
<name>A0AAD3DWB9_9CHLO</name>
<dbReference type="Proteomes" id="UP001054857">
    <property type="component" value="Unassembled WGS sequence"/>
</dbReference>
<protein>
    <submittedName>
        <fullName evidence="2">Uncharacterized protein</fullName>
    </submittedName>
</protein>
<sequence>VLKATNARTVYCLNGYHSYEVPRQAVGLAALFRIMEAAMLTSNNAATLKNLLGATQVTRKRPSLRKQPELASGQEVGITTPTGQRTDCPSSRTVGEQEEGALPRELTQPQQLRRERPRLLDEQQRLRLGLVDWAVSSATLESVFTRIAREAGAVVEAAGP</sequence>
<dbReference type="EMBL" id="BMAR01000027">
    <property type="protein sequence ID" value="GFR49063.1"/>
    <property type="molecule type" value="Genomic_DNA"/>
</dbReference>
<accession>A0AAD3DWB9</accession>
<comment type="caution">
    <text evidence="2">The sequence shown here is derived from an EMBL/GenBank/DDBJ whole genome shotgun (WGS) entry which is preliminary data.</text>
</comment>
<evidence type="ECO:0000256" key="1">
    <source>
        <dbReference type="SAM" id="MobiDB-lite"/>
    </source>
</evidence>
<organism evidence="2 3">
    <name type="scientific">Astrephomene gubernaculifera</name>
    <dbReference type="NCBI Taxonomy" id="47775"/>
    <lineage>
        <taxon>Eukaryota</taxon>
        <taxon>Viridiplantae</taxon>
        <taxon>Chlorophyta</taxon>
        <taxon>core chlorophytes</taxon>
        <taxon>Chlorophyceae</taxon>
        <taxon>CS clade</taxon>
        <taxon>Chlamydomonadales</taxon>
        <taxon>Astrephomenaceae</taxon>
        <taxon>Astrephomene</taxon>
    </lineage>
</organism>
<feature type="compositionally biased region" description="Polar residues" evidence="1">
    <location>
        <begin position="77"/>
        <end position="94"/>
    </location>
</feature>
<feature type="region of interest" description="Disordered" evidence="1">
    <location>
        <begin position="59"/>
        <end position="112"/>
    </location>
</feature>
<dbReference type="AlphaFoldDB" id="A0AAD3DWB9"/>
<gene>
    <name evidence="2" type="ORF">Agub_g11089</name>
</gene>
<keyword evidence="3" id="KW-1185">Reference proteome</keyword>
<evidence type="ECO:0000313" key="3">
    <source>
        <dbReference type="Proteomes" id="UP001054857"/>
    </source>
</evidence>
<proteinExistence type="predicted"/>